<dbReference type="EC" id="2.3.3.13" evidence="3"/>
<evidence type="ECO:0000313" key="14">
    <source>
        <dbReference type="EMBL" id="CAD7252227.1"/>
    </source>
</evidence>
<comment type="similarity">
    <text evidence="11">Belongs to the YajQ family.</text>
</comment>
<dbReference type="InterPro" id="IPR014710">
    <property type="entry name" value="RmlC-like_jellyroll"/>
</dbReference>
<dbReference type="GO" id="GO:0009098">
    <property type="term" value="P:L-leucine biosynthetic process"/>
    <property type="evidence" value="ECO:0007669"/>
    <property type="project" value="InterPro"/>
</dbReference>
<evidence type="ECO:0000256" key="4">
    <source>
        <dbReference type="ARBA" id="ARBA00022325"/>
    </source>
</evidence>
<dbReference type="SMART" id="SM00917">
    <property type="entry name" value="LeuA_dimer"/>
    <property type="match status" value="1"/>
</dbReference>
<dbReference type="Pfam" id="PF00682">
    <property type="entry name" value="HMGL-like"/>
    <property type="match status" value="1"/>
</dbReference>
<organism evidence="14">
    <name type="scientific">Darwinula stevensoni</name>
    <dbReference type="NCBI Taxonomy" id="69355"/>
    <lineage>
        <taxon>Eukaryota</taxon>
        <taxon>Metazoa</taxon>
        <taxon>Ecdysozoa</taxon>
        <taxon>Arthropoda</taxon>
        <taxon>Crustacea</taxon>
        <taxon>Oligostraca</taxon>
        <taxon>Ostracoda</taxon>
        <taxon>Podocopa</taxon>
        <taxon>Podocopida</taxon>
        <taxon>Darwinulocopina</taxon>
        <taxon>Darwinuloidea</taxon>
        <taxon>Darwinulidae</taxon>
        <taxon>Darwinula</taxon>
    </lineage>
</organism>
<dbReference type="Pfam" id="PF22617">
    <property type="entry name" value="HCS_D2"/>
    <property type="match status" value="1"/>
</dbReference>
<dbReference type="SUPFAM" id="SSF110921">
    <property type="entry name" value="2-isopropylmalate synthase LeuA, allosteric (dimerisation) domain"/>
    <property type="match status" value="1"/>
</dbReference>
<dbReference type="InterPro" id="IPR054691">
    <property type="entry name" value="LeuA/HCS_post-cat"/>
</dbReference>
<dbReference type="UniPathway" id="UPA00047">
    <property type="reaction ID" value="UER00066"/>
</dbReference>
<dbReference type="PANTHER" id="PTHR43538:SF1">
    <property type="entry name" value="(R)-CITRAMALATE SYNTHASE"/>
    <property type="match status" value="1"/>
</dbReference>
<evidence type="ECO:0000256" key="5">
    <source>
        <dbReference type="ARBA" id="ARBA00022605"/>
    </source>
</evidence>
<evidence type="ECO:0000256" key="11">
    <source>
        <dbReference type="ARBA" id="ARBA00093450"/>
    </source>
</evidence>
<dbReference type="InterPro" id="IPR000891">
    <property type="entry name" value="PYR_CT"/>
</dbReference>
<sequence>MSPELMEINSGVCNVRLKDESAWKTYKAGEKFTVPGNSSFEIEVTETVDYKGFFMPSFDISSEVDMVALKNAVDTAGKQITNRYDFKGTSAKVELNEKDNLITLFGDNDFQLDQIKDILLPAMEKKEPDSSKRLDHKDVQKVGGNKVKQELKIRAGIDSDLAKRLVKLLKDSGMKVQASIQGDTVRVNGAKRDVLQEAIAFCKKNQTKVTAYDSTLRDGAQAQGVSFTVEDKLKIVKELDALGIGYIEAGNPGSNPKDLEFFKRAADLQLQHAKIIAFGSTRRIGIKAADDNNLPTLKAAAEAGADVLALCDTNGGTFPNEIFEITEKVVAQFGSVQSGGVQVGIHCHNDCEMAVANSVAAVQAGATQVQGTINGIGERCGNANLCSIIPNLQLKLGLSCIPPENISTLTHVARFVNEVANMPFNDKAPYVGNDAFSHKGGMHIDAVNKNPISYEHINPEQVGNIRHILVSEVAGRGALLNKLQQIEPTLTKDSPDTIRVLEQLKALEHEGYQFEGAESSFDLLIHKLLGKFEPFFSLKQYNVSIFEPSADGLNSSATIHVNVSGVDANATAQGDGPVNALDKAMRKALADFYPAINEIKLVDYKVRVLDSSQATAAKVRVIIESTDQQQSWTTIGVSTDIIEASWLALKDAVEVKLMKL</sequence>
<comment type="similarity">
    <text evidence="2 12">Belongs to the alpha-IPM synthase/homocitrate synthase family.</text>
</comment>
<dbReference type="PANTHER" id="PTHR43538">
    <property type="entry name" value="ALPHA-IPM SYNTHASE/HOMOCITRATE SYNTHASE"/>
    <property type="match status" value="1"/>
</dbReference>
<reference evidence="14" key="1">
    <citation type="submission" date="2020-11" db="EMBL/GenBank/DDBJ databases">
        <authorList>
            <person name="Tran Van P."/>
        </authorList>
    </citation>
    <scope>NUCLEOTIDE SEQUENCE</scope>
</reference>
<dbReference type="InterPro" id="IPR007551">
    <property type="entry name" value="YajQ/Smlt4090-like"/>
</dbReference>
<dbReference type="SUPFAM" id="SSF51182">
    <property type="entry name" value="RmlC-like cupins"/>
    <property type="match status" value="1"/>
</dbReference>
<dbReference type="OrthoDB" id="2361783at2759"/>
<comment type="pathway">
    <text evidence="1">Amino-acid biosynthesis; L-isoleucine biosynthesis; 2-oxobutanoate from pyruvate: step 1/3.</text>
</comment>
<proteinExistence type="inferred from homology"/>
<dbReference type="SUPFAM" id="SSF89963">
    <property type="entry name" value="YajQ-like"/>
    <property type="match status" value="2"/>
</dbReference>
<dbReference type="PROSITE" id="PS00815">
    <property type="entry name" value="AIPM_HOMOCIT_SYNTH_1"/>
    <property type="match status" value="1"/>
</dbReference>
<dbReference type="Gene3D" id="2.60.120.10">
    <property type="entry name" value="Jelly Rolls"/>
    <property type="match status" value="1"/>
</dbReference>
<dbReference type="InterPro" id="IPR005675">
    <property type="entry name" value="Citramal_synthase"/>
</dbReference>
<dbReference type="EMBL" id="LR903730">
    <property type="protein sequence ID" value="CAD7252227.1"/>
    <property type="molecule type" value="Genomic_DNA"/>
</dbReference>
<dbReference type="InterPro" id="IPR036183">
    <property type="entry name" value="YajQ-like_sf"/>
</dbReference>
<evidence type="ECO:0000256" key="8">
    <source>
        <dbReference type="ARBA" id="ARBA00022679"/>
    </source>
</evidence>
<dbReference type="Pfam" id="PF08502">
    <property type="entry name" value="LeuA_dimer"/>
    <property type="match status" value="1"/>
</dbReference>
<dbReference type="Gene3D" id="1.10.238.260">
    <property type="match status" value="1"/>
</dbReference>
<dbReference type="NCBIfam" id="TIGR00977">
    <property type="entry name" value="citramal_synth"/>
    <property type="match status" value="1"/>
</dbReference>
<evidence type="ECO:0000256" key="10">
    <source>
        <dbReference type="ARBA" id="ARBA00034330"/>
    </source>
</evidence>
<dbReference type="EMBL" id="CAJPEV010004213">
    <property type="protein sequence ID" value="CAG0901410.1"/>
    <property type="molecule type" value="Genomic_DNA"/>
</dbReference>
<dbReference type="Proteomes" id="UP000677054">
    <property type="component" value="Unassembled WGS sequence"/>
</dbReference>
<dbReference type="InterPro" id="IPR013785">
    <property type="entry name" value="Aldolase_TIM"/>
</dbReference>
<evidence type="ECO:0000256" key="3">
    <source>
        <dbReference type="ARBA" id="ARBA00012973"/>
    </source>
</evidence>
<dbReference type="InterPro" id="IPR011051">
    <property type="entry name" value="RmlC_Cupin_sf"/>
</dbReference>
<dbReference type="NCBIfam" id="NF003819">
    <property type="entry name" value="PRK05412.1"/>
    <property type="match status" value="1"/>
</dbReference>
<dbReference type="GO" id="GO:0009097">
    <property type="term" value="P:isoleucine biosynthetic process"/>
    <property type="evidence" value="ECO:0007669"/>
    <property type="project" value="UniProtKB-UniPathway"/>
</dbReference>
<dbReference type="EC" id="2.3.3.21" evidence="10"/>
<keyword evidence="9" id="KW-0100">Branched-chain amino acid biosynthesis</keyword>
<evidence type="ECO:0000256" key="2">
    <source>
        <dbReference type="ARBA" id="ARBA00006154"/>
    </source>
</evidence>
<evidence type="ECO:0000256" key="9">
    <source>
        <dbReference type="ARBA" id="ARBA00023304"/>
    </source>
</evidence>
<dbReference type="Pfam" id="PF04461">
    <property type="entry name" value="YajQ"/>
    <property type="match status" value="1"/>
</dbReference>
<dbReference type="CDD" id="cd11740">
    <property type="entry name" value="YajQ_like"/>
    <property type="match status" value="1"/>
</dbReference>
<dbReference type="Gene3D" id="3.30.70.990">
    <property type="entry name" value="YajQ-like, domain 2"/>
    <property type="match status" value="1"/>
</dbReference>
<dbReference type="SUPFAM" id="SSF51569">
    <property type="entry name" value="Aldolase"/>
    <property type="match status" value="1"/>
</dbReference>
<name>A0A7R9AEA2_9CRUS</name>
<keyword evidence="6" id="KW-0412">Isoleucine biosynthesis</keyword>
<feature type="domain" description="Pyruvate carboxyltransferase" evidence="13">
    <location>
        <begin position="297"/>
        <end position="407"/>
    </location>
</feature>
<gene>
    <name evidence="14" type="ORF">DSTB1V02_LOCUS11985</name>
</gene>
<dbReference type="GO" id="GO:0043714">
    <property type="term" value="F:(R)-citramalate synthase activity"/>
    <property type="evidence" value="ECO:0007669"/>
    <property type="project" value="UniProtKB-EC"/>
</dbReference>
<keyword evidence="5" id="KW-0028">Amino-acid biosynthesis</keyword>
<dbReference type="InterPro" id="IPR035570">
    <property type="entry name" value="UPF0234_N"/>
</dbReference>
<dbReference type="InterPro" id="IPR035571">
    <property type="entry name" value="UPF0234-like_C"/>
</dbReference>
<evidence type="ECO:0000313" key="15">
    <source>
        <dbReference type="Proteomes" id="UP000677054"/>
    </source>
</evidence>
<protein>
    <recommendedName>
        <fullName evidence="4">(R)-citramalate synthase</fullName>
        <ecNumber evidence="3">2.3.3.13</ecNumber>
        <ecNumber evidence="10">2.3.3.21</ecNumber>
    </recommendedName>
</protein>
<dbReference type="PROSITE" id="PS50991">
    <property type="entry name" value="PYR_CT"/>
    <property type="match status" value="1"/>
</dbReference>
<evidence type="ECO:0000259" key="13">
    <source>
        <dbReference type="PROSITE" id="PS50991"/>
    </source>
</evidence>
<evidence type="ECO:0000256" key="6">
    <source>
        <dbReference type="ARBA" id="ARBA00022624"/>
    </source>
</evidence>
<dbReference type="HAMAP" id="MF_00632">
    <property type="entry name" value="UPF0234"/>
    <property type="match status" value="1"/>
</dbReference>
<evidence type="ECO:0000256" key="1">
    <source>
        <dbReference type="ARBA" id="ARBA00004743"/>
    </source>
</evidence>
<dbReference type="InterPro" id="IPR013709">
    <property type="entry name" value="2-isopropylmalate_synth_dimer"/>
</dbReference>
<dbReference type="InterPro" id="IPR036230">
    <property type="entry name" value="LeuA_allosteric_dom_sf"/>
</dbReference>
<dbReference type="Pfam" id="PF06865">
    <property type="entry name" value="Ppnp"/>
    <property type="match status" value="1"/>
</dbReference>
<dbReference type="Gene3D" id="3.30.70.860">
    <property type="match status" value="1"/>
</dbReference>
<keyword evidence="7" id="KW-0328">Glycosyltransferase</keyword>
<keyword evidence="8 12" id="KW-0808">Transferase</keyword>
<dbReference type="GO" id="GO:0016757">
    <property type="term" value="F:glycosyltransferase activity"/>
    <property type="evidence" value="ECO:0007669"/>
    <property type="project" value="UniProtKB-KW"/>
</dbReference>
<dbReference type="Gene3D" id="3.20.20.70">
    <property type="entry name" value="Aldolase class I"/>
    <property type="match status" value="1"/>
</dbReference>
<dbReference type="AlphaFoldDB" id="A0A7R9AEA2"/>
<dbReference type="InterPro" id="IPR009664">
    <property type="entry name" value="Ppnp"/>
</dbReference>
<dbReference type="GO" id="GO:0003852">
    <property type="term" value="F:2-isopropylmalate synthase activity"/>
    <property type="evidence" value="ECO:0007669"/>
    <property type="project" value="UniProtKB-EC"/>
</dbReference>
<dbReference type="Gene3D" id="3.30.160.270">
    <property type="match status" value="1"/>
</dbReference>
<keyword evidence="15" id="KW-1185">Reference proteome</keyword>
<dbReference type="InterPro" id="IPR002034">
    <property type="entry name" value="AIPM/Hcit_synth_CS"/>
</dbReference>
<accession>A0A7R9AEA2</accession>
<evidence type="ECO:0000256" key="7">
    <source>
        <dbReference type="ARBA" id="ARBA00022676"/>
    </source>
</evidence>
<evidence type="ECO:0000256" key="12">
    <source>
        <dbReference type="RuleBase" id="RU003523"/>
    </source>
</evidence>